<gene>
    <name evidence="4" type="ORF">ABIE08_002959</name>
</gene>
<dbReference type="InterPro" id="IPR036709">
    <property type="entry name" value="Autotransporte_beta_dom_sf"/>
</dbReference>
<dbReference type="Proteomes" id="UP001549321">
    <property type="component" value="Unassembled WGS sequence"/>
</dbReference>
<feature type="region of interest" description="Disordered" evidence="1">
    <location>
        <begin position="157"/>
        <end position="200"/>
    </location>
</feature>
<dbReference type="RefSeq" id="WP_354552179.1">
    <property type="nucleotide sequence ID" value="NZ_JBEPSM010000002.1"/>
</dbReference>
<evidence type="ECO:0000313" key="5">
    <source>
        <dbReference type="Proteomes" id="UP001549321"/>
    </source>
</evidence>
<name>A0ABV2R173_9HYPH</name>
<dbReference type="InterPro" id="IPR005546">
    <property type="entry name" value="Autotransporte_beta"/>
</dbReference>
<keyword evidence="2" id="KW-0732">Signal</keyword>
<organism evidence="4 5">
    <name type="scientific">Kaistia defluvii</name>
    <dbReference type="NCBI Taxonomy" id="410841"/>
    <lineage>
        <taxon>Bacteria</taxon>
        <taxon>Pseudomonadati</taxon>
        <taxon>Pseudomonadota</taxon>
        <taxon>Alphaproteobacteria</taxon>
        <taxon>Hyphomicrobiales</taxon>
        <taxon>Kaistiaceae</taxon>
        <taxon>Kaistia</taxon>
    </lineage>
</organism>
<dbReference type="EMBL" id="JBEPSM010000002">
    <property type="protein sequence ID" value="MET4635013.1"/>
    <property type="molecule type" value="Genomic_DNA"/>
</dbReference>
<reference evidence="4 5" key="1">
    <citation type="submission" date="2024-06" db="EMBL/GenBank/DDBJ databases">
        <title>Sorghum-associated microbial communities from plants grown in Nebraska, USA.</title>
        <authorList>
            <person name="Schachtman D."/>
        </authorList>
    </citation>
    <scope>NUCLEOTIDE SEQUENCE [LARGE SCALE GENOMIC DNA]</scope>
    <source>
        <strain evidence="4 5">3207</strain>
    </source>
</reference>
<protein>
    <submittedName>
        <fullName evidence="4">Uncharacterized protein with beta-barrel porin domain</fullName>
    </submittedName>
</protein>
<evidence type="ECO:0000259" key="3">
    <source>
        <dbReference type="PROSITE" id="PS51208"/>
    </source>
</evidence>
<evidence type="ECO:0000256" key="1">
    <source>
        <dbReference type="SAM" id="MobiDB-lite"/>
    </source>
</evidence>
<keyword evidence="5" id="KW-1185">Reference proteome</keyword>
<dbReference type="PROSITE" id="PS51208">
    <property type="entry name" value="AUTOTRANSPORTER"/>
    <property type="match status" value="1"/>
</dbReference>
<dbReference type="SMART" id="SM00869">
    <property type="entry name" value="Autotransporter"/>
    <property type="match status" value="1"/>
</dbReference>
<sequence>MLAALLVSGFLAALSIAAGSAPAEAACVGATGNVMNCTGDANSGSAVYTAPSVLTLNVNALTSNLSQVSLTGTGSTPSDPAAVEHYTCAAPAEGAEADCTITPAVPASGEDPAKAETCAGANCIAPPVKAASGPTGNSGPTLVVNYLPGANASNGVVGGNTSGQPGVVAQSNGSRGGNGSNGYVFSDGGDGGDGADGGNATVNASGKVSTSAEHAAGIVATSMAGSGGNGGGAYGISGDAGDGGLGGSGGVATVNFTGGSVVTTGDYSVGIAAVSQGGGGGNGGGGGGLVFNPGGGSAAGSGGNANVTTSAGTSITTSGIYSHGIVAQSIGGGGGGSAGGFGLFASSGGDGGNGGNGGVVFVVNGGSITTNSNNSQGILAQSIGGGGGDGGSNFGLFASGGSGSLGGYGYATGLADEIAVGVTNSGAIVTKGESSNGILAQSIGGGGGNGGSSGGLVSLGGSGSSTTNGGIVQVTNTATGTIKTNGKASAGIFAQSVGGGGGNGGTAGGLFSAGGSGGAGGAGGLVTVINGGNIETGINGSESLNSAGIFAQSVGGGGGNGGGAYSGGLGFSVALGGKGAGGGDAGAVQVLRDTQDNRYSIITHGAQSDAVFAQSIGGGGGNGGFAVSGTVGALALSMGGDGAKGGKGGAVTVETAGSLTTYGDGSRGIFAQSVGGGGGNGGAAIAVAVDAVGAGFAAAIGIGGTGGAGGDATIVNVSSLSDIVTKGNNAQGIFAQSIGGGGGNGGYSVGGALGGIGIAVNIGGRGASGGLGGTVTVDSSGSIWTKGANSTGLLAQSIGGGGGNGGFAISAALGAGAVSVALGGSGGTGSSGGDVTVNADGAGHFINTTDGRNWNLVTEGDNAVGILAESIGGGGGNGGFSGTLAAGGLVGVGVSLGGTGGGGGDAGKVTVNNGKKLNSVVTQNNILTFGDGSSGIVAQSIGGGGGNGGFSVALSASGSYGGAGGAAAVSLGGSGATGGIGKDVDVTNYGNIATNGQQANGIFAQSVGGGGGNGGFSVSGAFTSGALAATVAIGGSGGAGQDGGIVTLHSTGDIETRGDQSIGIFAQSIGGGGGNGGFSGAGSIALQGGSVGVGLGGSGGGGGAGKLVELTSTGNVTTGGDQSIGIFAQSVGGGGGNGGSNVTLALGQDAGIAVGLGGNADKGGAGGVVTVVSTGNITTGYDFETGTLIAGGGTGASGIVAQSVGGGGGNGGFSAAVSGGKSLGVSVALGGSGKGGGKADVVTVTSTGDIRTGFDNSSAILAQSVGGGGGNGGLAGVLAISTDGGAAGVSLGGSGGLGGAGEAVTVGSTGDILTLGNGSNGILAQSVGGGGGNGGFSLAASGSGKKGSVSVSLGGGGGAGGTSGLVTVNNAGTISTKGEIANGILAQSVAGGGGNGGFSVAGNLTVDGSGGASVSVGGFGGAGQNAGAVVVNSNLGATLDGNAATIHTEGGDSNGIFAQSVGGGGGNGGFSGAISVTGQNAKTAVAVSIGGFGDGGGNGSTVNVTSVDNILTEGDGSNGILAQSVGGGGGNGGFSFVAAIQGTLGKAEDGAKTAISASLGGLGGAAGDGEAVTVDSTGIIQTKGKKAYGVLAQSVGGGGGNGGLSVSASISGGEEGRQVGVSVGGFGGGGGKGGDVTVIRDGAIITEGDQSVGLFAQSVGGGGGNGGMSIAGTIGGPNAKSLSASLGGFGGEGSGGGIVIVDSSGSITTSGVEAHAIQAQSIGGGGGNGGLAVAATIGVLGQEGSNVNAGVAVGGFGGDSGIGGPVTIDNDGLLTTTGDGAFGIFAQSIGGGGGSGGNAVTGVLGLGGNTKGTQVNVSVAVGGLGGDGNLGGKVKITQDGGIQTSGVGSSGIVAQSIGGGGGTGGRSNSISLQLGPSCKPPADCDEVKKSPNWNLQATVGGEGGKGNLGGMVDVANLDFITTHGDKSMGIFAQSVGGGGGTGGDAYVGLGGLVSIPFVPIDPLTFLKPLSTGSFKRSAAIGIGGTGGEGGNGGVVIVTNTGHITTEGQTSNAIHAQSIGGGGGDGGDGNAGMLGTIALGGSGGASGNGGAVTVTNGKEDLSQANIALIETFGGVVLNNQGIRTNPDADTGRSNGIFAQSVGGGGGSGGGAGALLAIGGTGEAAGFGGTVTVDNYGGILTHADDSAGIFAQSVGGGGGAGGSVGLTIVGVGGSGGSSGVGGEVDVTNAAMIQTAGLDSHAIFAQSVGGGGGSGGGKNSGKFTDSVPALVLVGGAGGSSGNGGVVKVINSNTLHTLGDGADGINAQSIGGGGGSGGRTYGLITVGGDTASTGNGGDVTVENQIVQSGTTTLRQGNILVEGYGSHGIFAQSVGGGGGNAGGGFASSLTSGSLGVGGAGGGDGGIVKVTNAGGITTTGDAAVAIFAQSIGGGGGNGAMTGGTALTDGSGFDFTIGGAGGASGKGGDVTVTNELTGLIHTKGYGSTGIMAQSVGGGGGTGGITYLTSRGATPSIAVAIGGSGGAGGDGGIVKVINDGNMLIEGDNSVAIFAQSVGGGGGRGGAATAVALGDAAVIGGDGVTGKGGDVTVTSTGTIGLTGDGSVGIFAQSVGGGGGVVTAGTDGIVEATQNGGTGNGGKVTITGDAKILISGDNSVGVFAQSVGGGGGVGGFDGNYLGLDRFSGASAQTFGLFAMPAGFMGSVGGTGYGETVKLTQTVDVAVTGKNSFGILAQSVGGSGNGDIDVTIDDKVEVVGGSEMGAGVGFKDGKTNKLTNKGVVASIDGIDGYAMRATGGDDTFENQSIAIGSVALGEGQNAFNNRFEAIHYMGDTVDLGTTGKYLNEGYINPGDWDRVMTTTLTGNFEQADKGAYLLDLDLADTTDRIDVSGTAKVDGFVAINVMNPGAARTGSTDYVIIHTEEGVTDEGLAIDAIQSAVAQYKLLYPLDPQDVVLNVDINYARGGLTENQTAVGSAINAIQTDLTSPKFTQIAAALFYVPTLDALGAIYDSISGEGVSGFQQPEFDMNNTFLAAMTSQADSWRIGIGIDPASQSFAPKPLGYAAEPDKNPAFEALAKAEERRWKIWATVGGNSGNVTGDPTVVGSADLTYKGGSLAAGLDYQLDPDTLMGFALGGGAGSFSVPDRETSGNIVGGHLGAYASKKWGQLYANGAVSLDIYDNSTTRQATVPGTDAPLNPVPGFSERWDGDFLSGGFGAKVETGWRQPVAGLGAVTGFAGLQFASLSMQGFSETSHNGDVLGLDYASRTITSLPSSLGMQFDTVIGLGGDTTIQPWARAAWVHEFNPDRSVNPSFLSAPGYPFVVQGAAAAEDALAVNAGFKMNWGPDTSFFATFDGKFADNVQTYGGNAGFQVRW</sequence>
<feature type="compositionally biased region" description="Gly residues" evidence="1">
    <location>
        <begin position="188"/>
        <end position="197"/>
    </location>
</feature>
<evidence type="ECO:0000313" key="4">
    <source>
        <dbReference type="EMBL" id="MET4635013.1"/>
    </source>
</evidence>
<comment type="caution">
    <text evidence="4">The sequence shown here is derived from an EMBL/GenBank/DDBJ whole genome shotgun (WGS) entry which is preliminary data.</text>
</comment>
<proteinExistence type="predicted"/>
<feature type="domain" description="Autotransporter" evidence="3">
    <location>
        <begin position="3029"/>
        <end position="3324"/>
    </location>
</feature>
<feature type="chain" id="PRO_5047143795" evidence="2">
    <location>
        <begin position="26"/>
        <end position="3324"/>
    </location>
</feature>
<feature type="signal peptide" evidence="2">
    <location>
        <begin position="1"/>
        <end position="25"/>
    </location>
</feature>
<evidence type="ECO:0000256" key="2">
    <source>
        <dbReference type="SAM" id="SignalP"/>
    </source>
</evidence>
<dbReference type="SUPFAM" id="SSF103515">
    <property type="entry name" value="Autotransporter"/>
    <property type="match status" value="1"/>
</dbReference>
<accession>A0ABV2R173</accession>